<reference evidence="1 2" key="1">
    <citation type="submission" date="2015-07" db="EMBL/GenBank/DDBJ databases">
        <title>Foodborne Vibrio parahaemolyticus Isolates.</title>
        <authorList>
            <person name="Ronholm J."/>
            <person name="Petronella N."/>
            <person name="Kenwell R."/>
            <person name="Banerjee S."/>
        </authorList>
    </citation>
    <scope>NUCLEOTIDE SEQUENCE [LARGE SCALE GENOMIC DNA]</scope>
    <source>
        <strain evidence="1 2">HS-06-05</strain>
    </source>
</reference>
<protein>
    <recommendedName>
        <fullName evidence="3">DUF2158 domain-containing protein</fullName>
    </recommendedName>
</protein>
<accession>A0AAW3ITQ6</accession>
<gene>
    <name evidence="1" type="ORF">ACX05_14635</name>
</gene>
<evidence type="ECO:0008006" key="3">
    <source>
        <dbReference type="Google" id="ProtNLM"/>
    </source>
</evidence>
<name>A0AAW3ITQ6_VIBPH</name>
<dbReference type="EMBL" id="LIRS01000075">
    <property type="protein sequence ID" value="KOY31442.1"/>
    <property type="molecule type" value="Genomic_DNA"/>
</dbReference>
<dbReference type="InterPro" id="IPR019226">
    <property type="entry name" value="DUF2158"/>
</dbReference>
<dbReference type="RefSeq" id="WP_053303226.1">
    <property type="nucleotide sequence ID" value="NZ_LIRS01000075.1"/>
</dbReference>
<comment type="caution">
    <text evidence="1">The sequence shown here is derived from an EMBL/GenBank/DDBJ whole genome shotgun (WGS) entry which is preliminary data.</text>
</comment>
<dbReference type="Proteomes" id="UP000037697">
    <property type="component" value="Unassembled WGS sequence"/>
</dbReference>
<dbReference type="Pfam" id="PF09926">
    <property type="entry name" value="DUF2158"/>
    <property type="match status" value="1"/>
</dbReference>
<organism evidence="1 2">
    <name type="scientific">Vibrio parahaemolyticus</name>
    <dbReference type="NCBI Taxonomy" id="670"/>
    <lineage>
        <taxon>Bacteria</taxon>
        <taxon>Pseudomonadati</taxon>
        <taxon>Pseudomonadota</taxon>
        <taxon>Gammaproteobacteria</taxon>
        <taxon>Vibrionales</taxon>
        <taxon>Vibrionaceae</taxon>
        <taxon>Vibrio</taxon>
    </lineage>
</organism>
<sequence>MVFEEGDVVRLKSGGPNMTVVEVDEEYGCFCQWFDEKGNLTQSTFNSKALEKPSDDAGVGFAVLG</sequence>
<proteinExistence type="predicted"/>
<evidence type="ECO:0000313" key="1">
    <source>
        <dbReference type="EMBL" id="KOY31442.1"/>
    </source>
</evidence>
<dbReference type="AlphaFoldDB" id="A0AAW3ITQ6"/>
<evidence type="ECO:0000313" key="2">
    <source>
        <dbReference type="Proteomes" id="UP000037697"/>
    </source>
</evidence>